<proteinExistence type="predicted"/>
<evidence type="ECO:0000313" key="2">
    <source>
        <dbReference type="Proteomes" id="UP000316331"/>
    </source>
</evidence>
<dbReference type="Proteomes" id="UP000316331">
    <property type="component" value="Unassembled WGS sequence"/>
</dbReference>
<reference evidence="1 2" key="1">
    <citation type="submission" date="2019-06" db="EMBL/GenBank/DDBJ databases">
        <title>Sequencing the genomes of 1000 actinobacteria strains.</title>
        <authorList>
            <person name="Klenk H.-P."/>
        </authorList>
    </citation>
    <scope>NUCLEOTIDE SEQUENCE [LARGE SCALE GENOMIC DNA]</scope>
    <source>
        <strain evidence="1 2">DSM 103495</strain>
    </source>
</reference>
<protein>
    <submittedName>
        <fullName evidence="1">Uncharacterized protein</fullName>
    </submittedName>
</protein>
<dbReference type="EMBL" id="VFPG01000001">
    <property type="protein sequence ID" value="TQM30603.1"/>
    <property type="molecule type" value="Genomic_DNA"/>
</dbReference>
<keyword evidence="2" id="KW-1185">Reference proteome</keyword>
<organism evidence="1 2">
    <name type="scientific">Nocardia bhagyanarayanae</name>
    <dbReference type="NCBI Taxonomy" id="1215925"/>
    <lineage>
        <taxon>Bacteria</taxon>
        <taxon>Bacillati</taxon>
        <taxon>Actinomycetota</taxon>
        <taxon>Actinomycetes</taxon>
        <taxon>Mycobacteriales</taxon>
        <taxon>Nocardiaceae</taxon>
        <taxon>Nocardia</taxon>
    </lineage>
</organism>
<evidence type="ECO:0000313" key="1">
    <source>
        <dbReference type="EMBL" id="TQM30603.1"/>
    </source>
</evidence>
<gene>
    <name evidence="1" type="ORF">FB390_2237</name>
</gene>
<dbReference type="AlphaFoldDB" id="A0A543F9V3"/>
<accession>A0A543F9V3</accession>
<comment type="caution">
    <text evidence="1">The sequence shown here is derived from an EMBL/GenBank/DDBJ whole genome shotgun (WGS) entry which is preliminary data.</text>
</comment>
<sequence>MIIGIAVLVGAVVLYRKMSGRRPESPETPGNDGK</sequence>
<name>A0A543F9V3_9NOCA</name>